<organism evidence="3 4">
    <name type="scientific">Moorena bouillonii PNG</name>
    <dbReference type="NCBI Taxonomy" id="568701"/>
    <lineage>
        <taxon>Bacteria</taxon>
        <taxon>Bacillati</taxon>
        <taxon>Cyanobacteriota</taxon>
        <taxon>Cyanophyceae</taxon>
        <taxon>Coleofasciculales</taxon>
        <taxon>Coleofasciculaceae</taxon>
        <taxon>Moorena</taxon>
    </lineage>
</organism>
<feature type="coiled-coil region" evidence="1">
    <location>
        <begin position="244"/>
        <end position="275"/>
    </location>
</feature>
<dbReference type="AlphaFoldDB" id="A0A1U7NAB6"/>
<evidence type="ECO:0000259" key="2">
    <source>
        <dbReference type="Pfam" id="PF12770"/>
    </source>
</evidence>
<dbReference type="Pfam" id="PF12770">
    <property type="entry name" value="CHAT"/>
    <property type="match status" value="1"/>
</dbReference>
<evidence type="ECO:0000313" key="3">
    <source>
        <dbReference type="EMBL" id="OLT62879.1"/>
    </source>
</evidence>
<dbReference type="InterPro" id="IPR024983">
    <property type="entry name" value="CHAT_dom"/>
</dbReference>
<evidence type="ECO:0000313" key="4">
    <source>
        <dbReference type="Proteomes" id="UP000186657"/>
    </source>
</evidence>
<protein>
    <recommendedName>
        <fullName evidence="2">CHAT domain-containing protein</fullName>
    </recommendedName>
</protein>
<keyword evidence="1" id="KW-0175">Coiled coil</keyword>
<accession>A0A1U7NAB6</accession>
<keyword evidence="4" id="KW-1185">Reference proteome</keyword>
<dbReference type="Proteomes" id="UP000186657">
    <property type="component" value="Unassembled WGS sequence"/>
</dbReference>
<gene>
    <name evidence="3" type="ORF">BJP37_31425</name>
</gene>
<comment type="caution">
    <text evidence="3">The sequence shown here is derived from an EMBL/GenBank/DDBJ whole genome shotgun (WGS) entry which is preliminary data.</text>
</comment>
<reference evidence="3 4" key="1">
    <citation type="submission" date="2016-10" db="EMBL/GenBank/DDBJ databases">
        <title>Comparative genomics uncovers the prolific and rare metabolic potential of the cyanobacterial genus Moorea.</title>
        <authorList>
            <person name="Leao T."/>
            <person name="Castelao G."/>
            <person name="Korobeynikov A."/>
            <person name="Monroe E.A."/>
            <person name="Podell S."/>
            <person name="Glukhov E."/>
            <person name="Allen E."/>
            <person name="Gerwick W.H."/>
            <person name="Gerwick L."/>
        </authorList>
    </citation>
    <scope>NUCLEOTIDE SEQUENCE [LARGE SCALE GENOMIC DNA]</scope>
    <source>
        <strain evidence="3 4">PNG5-198</strain>
    </source>
</reference>
<dbReference type="EMBL" id="MKZS01000001">
    <property type="protein sequence ID" value="OLT62879.1"/>
    <property type="molecule type" value="Genomic_DNA"/>
</dbReference>
<sequence>MLRGVRGDLPQTRIYLPNKDSKPFATKPVTNTTYLCDRFRIRLVPSCQILHYCHQRPAIPGQEMGIVEDATEDLPFASFECKTLAEMYQVPAEQRLQGRNATVKSYQTLAQQVHILHSSHHAKSNPKPLESQLRLGDGSLTLGQLLTPGWRMPNLSEVFASACEVNFTLTKLTDDLLSLATGFLCAGARSVVSTQWSVDDLASALLAIFYYDGRRSGMSCCQALQQGQIKLRNLTGKEFADNYQRQLREHLEQKLTEAKAAKQNAKDQGDEEELDKWVTIVDKFEIQLKRLESLSKEDFPFGHPFYWAGFVSQGI</sequence>
<name>A0A1U7NAB6_9CYAN</name>
<evidence type="ECO:0000256" key="1">
    <source>
        <dbReference type="SAM" id="Coils"/>
    </source>
</evidence>
<feature type="domain" description="CHAT" evidence="2">
    <location>
        <begin position="23"/>
        <end position="314"/>
    </location>
</feature>
<proteinExistence type="predicted"/>